<proteinExistence type="predicted"/>
<reference evidence="1 2" key="1">
    <citation type="submission" date="2020-07" db="EMBL/GenBank/DDBJ databases">
        <title>Streptomyces phage Genome sequencing and assembly.</title>
        <authorList>
            <person name="Sharma V."/>
            <person name="Hardy A."/>
            <person name="Frunzke J."/>
        </authorList>
    </citation>
    <scope>NUCLEOTIDE SEQUENCE [LARGE SCALE GENOMIC DNA]</scope>
</reference>
<accession>A0A7G4AW22</accession>
<evidence type="ECO:0000313" key="1">
    <source>
        <dbReference type="EMBL" id="QMP84212.1"/>
    </source>
</evidence>
<organism evidence="1 2">
    <name type="scientific">Streptomyces phage Coruscant</name>
    <dbReference type="NCBI Taxonomy" id="2739834"/>
    <lineage>
        <taxon>Viruses</taxon>
        <taxon>Duplodnaviria</taxon>
        <taxon>Heunggongvirae</taxon>
        <taxon>Uroviricota</taxon>
        <taxon>Caudoviricetes</taxon>
        <taxon>Stanwilliamsviridae</taxon>
        <taxon>Boydwoodruffvirinae</taxon>
        <taxon>Coruscantvirus</taxon>
        <taxon>Coruscantvirus coruscant</taxon>
    </lineage>
</organism>
<sequence>MNDRNEAEFLLRLILTTHGAISLPGDENFTLEPEGMWNKRIVVSYEQDPARYTIYLEENTE</sequence>
<dbReference type="Proteomes" id="UP000515922">
    <property type="component" value="Segment"/>
</dbReference>
<keyword evidence="2" id="KW-1185">Reference proteome</keyword>
<protein>
    <submittedName>
        <fullName evidence="1">Uncharacterized protein</fullName>
    </submittedName>
</protein>
<dbReference type="EMBL" id="MT711976">
    <property type="protein sequence ID" value="QMP84212.1"/>
    <property type="molecule type" value="Genomic_DNA"/>
</dbReference>
<gene>
    <name evidence="1" type="ORF">HUN41_00083</name>
</gene>
<evidence type="ECO:0000313" key="2">
    <source>
        <dbReference type="Proteomes" id="UP000515922"/>
    </source>
</evidence>
<name>A0A7G4AW22_9CAUD</name>